<dbReference type="AlphaFoldDB" id="A0AAN9KIA1"/>
<feature type="compositionally biased region" description="Acidic residues" evidence="3">
    <location>
        <begin position="42"/>
        <end position="53"/>
    </location>
</feature>
<keyword evidence="1" id="KW-0863">Zinc-finger</keyword>
<proteinExistence type="predicted"/>
<evidence type="ECO:0000256" key="2">
    <source>
        <dbReference type="SAM" id="Coils"/>
    </source>
</evidence>
<evidence type="ECO:0000256" key="3">
    <source>
        <dbReference type="SAM" id="MobiDB-lite"/>
    </source>
</evidence>
<gene>
    <name evidence="5" type="ORF">RJT34_01585</name>
</gene>
<sequence>MSLATLFGKLQEHELELERLNQHEESNKKKKSIALKASLSTIEEDDEEDDEEGINDYNDLKLFVKQFNRFLKKKEGQRKPNFKNSFKNDESNQGPKCFECGEYGHMKMECPTLNKKSDKQEKKYPKNKRRAYISWDENDLSSSEESDHEETNLCLMANTEEVIDSNPTFDELQDAIEDLHNEYQKLAKKFLNIKSTNLSLKENLSKLNQELGQHETAGSSSCTTLGIEHHAITVEHHTITIKHYALIVIALSSWSFFHQR</sequence>
<reference evidence="5 6" key="1">
    <citation type="submission" date="2024-01" db="EMBL/GenBank/DDBJ databases">
        <title>The genomes of 5 underutilized Papilionoideae crops provide insights into root nodulation and disease resistance.</title>
        <authorList>
            <person name="Yuan L."/>
        </authorList>
    </citation>
    <scope>NUCLEOTIDE SEQUENCE [LARGE SCALE GENOMIC DNA]</scope>
    <source>
        <strain evidence="5">LY-2023</strain>
        <tissue evidence="5">Leaf</tissue>
    </source>
</reference>
<keyword evidence="1" id="KW-0862">Zinc</keyword>
<dbReference type="SUPFAM" id="SSF57756">
    <property type="entry name" value="Retrovirus zinc finger-like domains"/>
    <property type="match status" value="1"/>
</dbReference>
<evidence type="ECO:0000256" key="1">
    <source>
        <dbReference type="PROSITE-ProRule" id="PRU00047"/>
    </source>
</evidence>
<dbReference type="InterPro" id="IPR036875">
    <property type="entry name" value="Znf_CCHC_sf"/>
</dbReference>
<dbReference type="SMART" id="SM00343">
    <property type="entry name" value="ZnF_C2HC"/>
    <property type="match status" value="1"/>
</dbReference>
<evidence type="ECO:0000313" key="6">
    <source>
        <dbReference type="Proteomes" id="UP001359559"/>
    </source>
</evidence>
<dbReference type="Pfam" id="PF00098">
    <property type="entry name" value="zf-CCHC"/>
    <property type="match status" value="1"/>
</dbReference>
<protein>
    <recommendedName>
        <fullName evidence="4">CCHC-type domain-containing protein</fullName>
    </recommendedName>
</protein>
<organism evidence="5 6">
    <name type="scientific">Clitoria ternatea</name>
    <name type="common">Butterfly pea</name>
    <dbReference type="NCBI Taxonomy" id="43366"/>
    <lineage>
        <taxon>Eukaryota</taxon>
        <taxon>Viridiplantae</taxon>
        <taxon>Streptophyta</taxon>
        <taxon>Embryophyta</taxon>
        <taxon>Tracheophyta</taxon>
        <taxon>Spermatophyta</taxon>
        <taxon>Magnoliopsida</taxon>
        <taxon>eudicotyledons</taxon>
        <taxon>Gunneridae</taxon>
        <taxon>Pentapetalae</taxon>
        <taxon>rosids</taxon>
        <taxon>fabids</taxon>
        <taxon>Fabales</taxon>
        <taxon>Fabaceae</taxon>
        <taxon>Papilionoideae</taxon>
        <taxon>50 kb inversion clade</taxon>
        <taxon>NPAAA clade</taxon>
        <taxon>indigoferoid/millettioid clade</taxon>
        <taxon>Phaseoleae</taxon>
        <taxon>Clitoria</taxon>
    </lineage>
</organism>
<dbReference type="PROSITE" id="PS50158">
    <property type="entry name" value="ZF_CCHC"/>
    <property type="match status" value="1"/>
</dbReference>
<comment type="caution">
    <text evidence="5">The sequence shown here is derived from an EMBL/GenBank/DDBJ whole genome shotgun (WGS) entry which is preliminary data.</text>
</comment>
<dbReference type="GO" id="GO:0008270">
    <property type="term" value="F:zinc ion binding"/>
    <property type="evidence" value="ECO:0007669"/>
    <property type="project" value="UniProtKB-KW"/>
</dbReference>
<keyword evidence="1" id="KW-0479">Metal-binding</keyword>
<keyword evidence="2" id="KW-0175">Coiled coil</keyword>
<feature type="coiled-coil region" evidence="2">
    <location>
        <begin position="169"/>
        <end position="217"/>
    </location>
</feature>
<dbReference type="Gene3D" id="4.10.60.10">
    <property type="entry name" value="Zinc finger, CCHC-type"/>
    <property type="match status" value="1"/>
</dbReference>
<keyword evidence="6" id="KW-1185">Reference proteome</keyword>
<dbReference type="GO" id="GO:0003676">
    <property type="term" value="F:nucleic acid binding"/>
    <property type="evidence" value="ECO:0007669"/>
    <property type="project" value="InterPro"/>
</dbReference>
<name>A0AAN9KIA1_CLITE</name>
<accession>A0AAN9KIA1</accession>
<feature type="region of interest" description="Disordered" evidence="3">
    <location>
        <begin position="21"/>
        <end position="53"/>
    </location>
</feature>
<dbReference type="Proteomes" id="UP001359559">
    <property type="component" value="Unassembled WGS sequence"/>
</dbReference>
<dbReference type="EMBL" id="JAYKXN010000001">
    <property type="protein sequence ID" value="KAK7317401.1"/>
    <property type="molecule type" value="Genomic_DNA"/>
</dbReference>
<evidence type="ECO:0000259" key="4">
    <source>
        <dbReference type="PROSITE" id="PS50158"/>
    </source>
</evidence>
<dbReference type="InterPro" id="IPR001878">
    <property type="entry name" value="Znf_CCHC"/>
</dbReference>
<evidence type="ECO:0000313" key="5">
    <source>
        <dbReference type="EMBL" id="KAK7317401.1"/>
    </source>
</evidence>
<feature type="domain" description="CCHC-type" evidence="4">
    <location>
        <begin position="96"/>
        <end position="111"/>
    </location>
</feature>